<keyword evidence="1" id="KW-0732">Signal</keyword>
<dbReference type="Pfam" id="PF00092">
    <property type="entry name" value="VWA"/>
    <property type="match status" value="1"/>
</dbReference>
<dbReference type="eggNOG" id="COG2304">
    <property type="taxonomic scope" value="Bacteria"/>
</dbReference>
<organism evidence="3 4">
    <name type="scientific">Hoeflea phototrophica (strain DSM 17068 / NCIMB 14078 / DFL-43)</name>
    <dbReference type="NCBI Taxonomy" id="411684"/>
    <lineage>
        <taxon>Bacteria</taxon>
        <taxon>Pseudomonadati</taxon>
        <taxon>Pseudomonadota</taxon>
        <taxon>Alphaproteobacteria</taxon>
        <taxon>Hyphomicrobiales</taxon>
        <taxon>Rhizobiaceae</taxon>
        <taxon>Hoeflea</taxon>
    </lineage>
</organism>
<dbReference type="InterPro" id="IPR036465">
    <property type="entry name" value="vWFA_dom_sf"/>
</dbReference>
<dbReference type="EMBL" id="ABIA03000004">
    <property type="protein sequence ID" value="EDQ34129.2"/>
    <property type="molecule type" value="Genomic_DNA"/>
</dbReference>
<dbReference type="SMART" id="SM00327">
    <property type="entry name" value="VWA"/>
    <property type="match status" value="1"/>
</dbReference>
<gene>
    <name evidence="3" type="ORF">HPDFL43_14067</name>
</gene>
<dbReference type="HOGENOM" id="CLU_507023_0_0_5"/>
<accession>A9D244</accession>
<dbReference type="STRING" id="411684.HPDFL43_14067"/>
<name>A9D244_HOEPD</name>
<dbReference type="InterPro" id="IPR002035">
    <property type="entry name" value="VWF_A"/>
</dbReference>
<reference evidence="3 4" key="2">
    <citation type="submission" date="2012-06" db="EMBL/GenBank/DDBJ databases">
        <authorList>
            <person name="Fiebig A."/>
        </authorList>
    </citation>
    <scope>NUCLEOTIDE SEQUENCE [LARGE SCALE GENOMIC DNA]</scope>
    <source>
        <strain evidence="3 4">DFL-43</strain>
    </source>
</reference>
<sequence>MNFLIRFLATLALVCSVTSTMHAQENAVASAEVGKVMIVLDGSNSMWGQVDGEAKITIAKEVMTDLITNWDDSVDLGLTVYGHRRKGDCADIEVVAMPGKVDRQALIDKVQSITPRGKTPISKTLSLAALSVGFFSGKSSVVLVSDGLETCNADPCAQAKSLGIINPGFDVHVIGFDVTEEEFKSLQCIATETGGKFFRANNAEELKDALRQTVAATPAPDPTPPAEPEPSFFLYAKLCETCDRLPNLDVSWDVKRGGADFYKGLGVLYPNDPVFEPGSYPVTARYFSSALARNAEIVVGQNGQQIGEVNLDGGGVILSAYAGDDKTLAADSMFYEFFPIVDGAVSSKRINIAVEGGGVTWLPAGNYKVVAKHQSITETVELEIVAGETIKHTFDMRFGYLKPSAVMMPGGPTVPSMAFEVYSNRDAANAGGGDNLAFGLLGAKIALKPGAYFLRTFYSVSSVYTARVDPVNVESNAIAEPVINLNVGLVDYKIVSAENAYKYFGVDLLRVTADAPDGAELSFSVNRIGKAVLPAGQHRLGIYNRGEYQLSDVFEVVAGETTKLNVSIP</sequence>
<reference evidence="3 4" key="1">
    <citation type="submission" date="2007-10" db="EMBL/GenBank/DDBJ databases">
        <authorList>
            <person name="Wagner-Dobler I."/>
            <person name="Ferriera S."/>
            <person name="Johnson J."/>
            <person name="Kravitz S."/>
            <person name="Beeson K."/>
            <person name="Sutton G."/>
            <person name="Rogers Y.-H."/>
            <person name="Friedman R."/>
            <person name="Frazier M."/>
            <person name="Venter J.C."/>
        </authorList>
    </citation>
    <scope>NUCLEOTIDE SEQUENCE [LARGE SCALE GENOMIC DNA]</scope>
    <source>
        <strain evidence="3 4">DFL-43</strain>
    </source>
</reference>
<dbReference type="RefSeq" id="WP_156970314.1">
    <property type="nucleotide sequence ID" value="NZ_CM002917.1"/>
</dbReference>
<evidence type="ECO:0000259" key="2">
    <source>
        <dbReference type="PROSITE" id="PS50234"/>
    </source>
</evidence>
<evidence type="ECO:0000256" key="1">
    <source>
        <dbReference type="SAM" id="SignalP"/>
    </source>
</evidence>
<dbReference type="Gene3D" id="3.40.50.410">
    <property type="entry name" value="von Willebrand factor, type A domain"/>
    <property type="match status" value="1"/>
</dbReference>
<protein>
    <submittedName>
        <fullName evidence="3">von Willebrand factor type A domain protein</fullName>
    </submittedName>
</protein>
<feature type="signal peptide" evidence="1">
    <location>
        <begin position="1"/>
        <end position="23"/>
    </location>
</feature>
<comment type="caution">
    <text evidence="3">The sequence shown here is derived from an EMBL/GenBank/DDBJ whole genome shotgun (WGS) entry which is preliminary data.</text>
</comment>
<evidence type="ECO:0000313" key="4">
    <source>
        <dbReference type="Proteomes" id="UP000004291"/>
    </source>
</evidence>
<dbReference type="SUPFAM" id="SSF53300">
    <property type="entry name" value="vWA-like"/>
    <property type="match status" value="1"/>
</dbReference>
<proteinExistence type="predicted"/>
<evidence type="ECO:0000313" key="3">
    <source>
        <dbReference type="EMBL" id="EDQ34129.2"/>
    </source>
</evidence>
<dbReference type="Proteomes" id="UP000004291">
    <property type="component" value="Chromosome"/>
</dbReference>
<dbReference type="AlphaFoldDB" id="A9D244"/>
<feature type="chain" id="PRO_5002737132" evidence="1">
    <location>
        <begin position="24"/>
        <end position="569"/>
    </location>
</feature>
<keyword evidence="4" id="KW-1185">Reference proteome</keyword>
<dbReference type="PROSITE" id="PS50234">
    <property type="entry name" value="VWFA"/>
    <property type="match status" value="1"/>
</dbReference>
<dbReference type="OrthoDB" id="9783818at2"/>
<feature type="domain" description="VWFA" evidence="2">
    <location>
        <begin position="35"/>
        <end position="214"/>
    </location>
</feature>